<dbReference type="InterPro" id="IPR003594">
    <property type="entry name" value="HATPase_dom"/>
</dbReference>
<dbReference type="GO" id="GO:0005524">
    <property type="term" value="F:ATP binding"/>
    <property type="evidence" value="ECO:0007669"/>
    <property type="project" value="UniProtKB-KW"/>
</dbReference>
<dbReference type="CDD" id="cd00082">
    <property type="entry name" value="HisKA"/>
    <property type="match status" value="1"/>
</dbReference>
<dbReference type="InterPro" id="IPR004358">
    <property type="entry name" value="Sig_transdc_His_kin-like_C"/>
</dbReference>
<evidence type="ECO:0000256" key="9">
    <source>
        <dbReference type="ARBA" id="ARBA00022777"/>
    </source>
</evidence>
<name>A0A6B8RKU5_9BACL</name>
<dbReference type="Gene3D" id="1.10.287.130">
    <property type="match status" value="1"/>
</dbReference>
<dbReference type="KEGG" id="ppsc:EHS13_15455"/>
<dbReference type="InterPro" id="IPR036890">
    <property type="entry name" value="HATPase_C_sf"/>
</dbReference>
<dbReference type="GO" id="GO:0000155">
    <property type="term" value="F:phosphorelay sensor kinase activity"/>
    <property type="evidence" value="ECO:0007669"/>
    <property type="project" value="InterPro"/>
</dbReference>
<dbReference type="PANTHER" id="PTHR43065">
    <property type="entry name" value="SENSOR HISTIDINE KINASE"/>
    <property type="match status" value="1"/>
</dbReference>
<evidence type="ECO:0000256" key="7">
    <source>
        <dbReference type="ARBA" id="ARBA00022692"/>
    </source>
</evidence>
<keyword evidence="17" id="KW-1185">Reference proteome</keyword>
<comment type="catalytic activity">
    <reaction evidence="1">
        <text>ATP + protein L-histidine = ADP + protein N-phospho-L-histidine.</text>
        <dbReference type="EC" id="2.7.13.3"/>
    </reaction>
</comment>
<evidence type="ECO:0000256" key="11">
    <source>
        <dbReference type="ARBA" id="ARBA00022989"/>
    </source>
</evidence>
<keyword evidence="9 16" id="KW-0418">Kinase</keyword>
<keyword evidence="5" id="KW-0597">Phosphoprotein</keyword>
<evidence type="ECO:0000256" key="14">
    <source>
        <dbReference type="SAM" id="Phobius"/>
    </source>
</evidence>
<dbReference type="PROSITE" id="PS50109">
    <property type="entry name" value="HIS_KIN"/>
    <property type="match status" value="1"/>
</dbReference>
<feature type="transmembrane region" description="Helical" evidence="14">
    <location>
        <begin position="166"/>
        <end position="186"/>
    </location>
</feature>
<feature type="domain" description="Histidine kinase" evidence="15">
    <location>
        <begin position="210"/>
        <end position="415"/>
    </location>
</feature>
<feature type="transmembrane region" description="Helical" evidence="14">
    <location>
        <begin position="132"/>
        <end position="154"/>
    </location>
</feature>
<dbReference type="EC" id="2.7.13.3" evidence="3"/>
<dbReference type="GO" id="GO:0071555">
    <property type="term" value="P:cell wall organization"/>
    <property type="evidence" value="ECO:0007669"/>
    <property type="project" value="InterPro"/>
</dbReference>
<keyword evidence="13 14" id="KW-0472">Membrane</keyword>
<dbReference type="Proteomes" id="UP000426246">
    <property type="component" value="Chromosome"/>
</dbReference>
<evidence type="ECO:0000256" key="10">
    <source>
        <dbReference type="ARBA" id="ARBA00022840"/>
    </source>
</evidence>
<proteinExistence type="predicted"/>
<dbReference type="SMART" id="SM00388">
    <property type="entry name" value="HisKA"/>
    <property type="match status" value="1"/>
</dbReference>
<feature type="transmembrane region" description="Helical" evidence="14">
    <location>
        <begin position="7"/>
        <end position="27"/>
    </location>
</feature>
<evidence type="ECO:0000256" key="5">
    <source>
        <dbReference type="ARBA" id="ARBA00022553"/>
    </source>
</evidence>
<dbReference type="RefSeq" id="WP_155701211.1">
    <property type="nucleotide sequence ID" value="NZ_CP034235.1"/>
</dbReference>
<evidence type="ECO:0000256" key="6">
    <source>
        <dbReference type="ARBA" id="ARBA00022679"/>
    </source>
</evidence>
<dbReference type="EMBL" id="CP034235">
    <property type="protein sequence ID" value="QGQ96173.1"/>
    <property type="molecule type" value="Genomic_DNA"/>
</dbReference>
<evidence type="ECO:0000313" key="17">
    <source>
        <dbReference type="Proteomes" id="UP000426246"/>
    </source>
</evidence>
<dbReference type="AlphaFoldDB" id="A0A6B8RKU5"/>
<keyword evidence="7 14" id="KW-0812">Transmembrane</keyword>
<sequence length="419" mass="47887">MPLMLESIIINFMFICAPSIVYFLVWIKYGKQSGYSSKFVLFLFLSISIILCLSFPYQYQGKYMFDFRLVPLAIGVLYGGPMVGGTLFVILIAYRYMIIGHGTNLSLILMFWTYISLIIMTRKHYLSKHSKFIKLIVSIAIIPILFIFLCFWFFGLSYQVTVSFILHRITVFFAIYLTVYLIDFLIGHFKMQKELQEIEKMIVVSQIAASVSHEIRNPLTTVKGLLQVFKERELPFEKRQNLTEVALHELDTAINIISDYLTFAKPQVEKMIFLNLSEELQQVISVLTPYANMQQVTLTYVVDTAQPILGDSQQLRQCLINLVKNCIEASPNGRVDIAVLTIREHIVIRIQDNGTGMTSEQIQRLGIPYYSTKEKGTGLGMMVAFSIIKAMNGTIKVESEINMGSLFVISFPLQLNLND</sequence>
<dbReference type="OrthoDB" id="9815750at2"/>
<organism evidence="16 17">
    <name type="scientific">Paenibacillus psychroresistens</name>
    <dbReference type="NCBI Taxonomy" id="1778678"/>
    <lineage>
        <taxon>Bacteria</taxon>
        <taxon>Bacillati</taxon>
        <taxon>Bacillota</taxon>
        <taxon>Bacilli</taxon>
        <taxon>Bacillales</taxon>
        <taxon>Paenibacillaceae</taxon>
        <taxon>Paenibacillus</taxon>
    </lineage>
</organism>
<evidence type="ECO:0000256" key="8">
    <source>
        <dbReference type="ARBA" id="ARBA00022741"/>
    </source>
</evidence>
<evidence type="ECO:0000313" key="16">
    <source>
        <dbReference type="EMBL" id="QGQ96173.1"/>
    </source>
</evidence>
<dbReference type="InterPro" id="IPR003661">
    <property type="entry name" value="HisK_dim/P_dom"/>
</dbReference>
<evidence type="ECO:0000256" key="3">
    <source>
        <dbReference type="ARBA" id="ARBA00012438"/>
    </source>
</evidence>
<evidence type="ECO:0000259" key="15">
    <source>
        <dbReference type="PROSITE" id="PS50109"/>
    </source>
</evidence>
<keyword evidence="4" id="KW-1003">Cell membrane</keyword>
<keyword evidence="6" id="KW-0808">Transferase</keyword>
<dbReference type="Gene3D" id="3.30.565.10">
    <property type="entry name" value="Histidine kinase-like ATPase, C-terminal domain"/>
    <property type="match status" value="1"/>
</dbReference>
<evidence type="ECO:0000256" key="13">
    <source>
        <dbReference type="ARBA" id="ARBA00023136"/>
    </source>
</evidence>
<dbReference type="SUPFAM" id="SSF55874">
    <property type="entry name" value="ATPase domain of HSP90 chaperone/DNA topoisomerase II/histidine kinase"/>
    <property type="match status" value="1"/>
</dbReference>
<reference evidence="17" key="1">
    <citation type="submission" date="2018-11" db="EMBL/GenBank/DDBJ databases">
        <title>Complete genome sequence of Paenibacillus sp. ML311-T8.</title>
        <authorList>
            <person name="Nam Y.-D."/>
            <person name="Kang J."/>
            <person name="Chung W.-H."/>
            <person name="Park Y.S."/>
        </authorList>
    </citation>
    <scope>NUCLEOTIDE SEQUENCE [LARGE SCALE GENOMIC DNA]</scope>
    <source>
        <strain evidence="17">ML311-T8</strain>
    </source>
</reference>
<keyword evidence="10" id="KW-0067">ATP-binding</keyword>
<dbReference type="PRINTS" id="PR00344">
    <property type="entry name" value="BCTRLSENSOR"/>
</dbReference>
<protein>
    <recommendedName>
        <fullName evidence="3">histidine kinase</fullName>
        <ecNumber evidence="3">2.7.13.3</ecNumber>
    </recommendedName>
</protein>
<keyword evidence="11 14" id="KW-1133">Transmembrane helix</keyword>
<dbReference type="Pfam" id="PF02518">
    <property type="entry name" value="HATPase_c"/>
    <property type="match status" value="1"/>
</dbReference>
<keyword evidence="12" id="KW-0902">Two-component regulatory system</keyword>
<gene>
    <name evidence="16" type="ORF">EHS13_15455</name>
</gene>
<evidence type="ECO:0000256" key="4">
    <source>
        <dbReference type="ARBA" id="ARBA00022475"/>
    </source>
</evidence>
<dbReference type="SMART" id="SM00387">
    <property type="entry name" value="HATPase_c"/>
    <property type="match status" value="1"/>
</dbReference>
<accession>A0A6B8RKU5</accession>
<dbReference type="PANTHER" id="PTHR43065:SF46">
    <property type="entry name" value="C4-DICARBOXYLATE TRANSPORT SENSOR PROTEIN DCTB"/>
    <property type="match status" value="1"/>
</dbReference>
<feature type="transmembrane region" description="Helical" evidence="14">
    <location>
        <begin position="39"/>
        <end position="57"/>
    </location>
</feature>
<keyword evidence="8" id="KW-0547">Nucleotide-binding</keyword>
<evidence type="ECO:0000256" key="2">
    <source>
        <dbReference type="ARBA" id="ARBA00004651"/>
    </source>
</evidence>
<comment type="subcellular location">
    <subcellularLocation>
        <location evidence="2">Cell membrane</location>
        <topology evidence="2">Multi-pass membrane protein</topology>
    </subcellularLocation>
</comment>
<dbReference type="SUPFAM" id="SSF47384">
    <property type="entry name" value="Homodimeric domain of signal transducing histidine kinase"/>
    <property type="match status" value="1"/>
</dbReference>
<dbReference type="InterPro" id="IPR005467">
    <property type="entry name" value="His_kinase_dom"/>
</dbReference>
<dbReference type="InterPro" id="IPR036097">
    <property type="entry name" value="HisK_dim/P_sf"/>
</dbReference>
<evidence type="ECO:0000256" key="12">
    <source>
        <dbReference type="ARBA" id="ARBA00023012"/>
    </source>
</evidence>
<dbReference type="Pfam" id="PF07694">
    <property type="entry name" value="5TM-5TMR_LYT"/>
    <property type="match status" value="1"/>
</dbReference>
<dbReference type="InterPro" id="IPR011620">
    <property type="entry name" value="Sig_transdc_His_kinase_LytS_TM"/>
</dbReference>
<dbReference type="Pfam" id="PF00512">
    <property type="entry name" value="HisKA"/>
    <property type="match status" value="1"/>
</dbReference>
<dbReference type="GO" id="GO:0005886">
    <property type="term" value="C:plasma membrane"/>
    <property type="evidence" value="ECO:0007669"/>
    <property type="project" value="UniProtKB-SubCell"/>
</dbReference>
<feature type="transmembrane region" description="Helical" evidence="14">
    <location>
        <begin position="69"/>
        <end position="92"/>
    </location>
</feature>
<evidence type="ECO:0000256" key="1">
    <source>
        <dbReference type="ARBA" id="ARBA00000085"/>
    </source>
</evidence>
<feature type="transmembrane region" description="Helical" evidence="14">
    <location>
        <begin position="98"/>
        <end position="120"/>
    </location>
</feature>